<evidence type="ECO:0000313" key="2">
    <source>
        <dbReference type="Proteomes" id="UP001589810"/>
    </source>
</evidence>
<proteinExistence type="predicted"/>
<dbReference type="EMBL" id="JBHLUD010000004">
    <property type="protein sequence ID" value="MFC0542532.1"/>
    <property type="molecule type" value="Genomic_DNA"/>
</dbReference>
<reference evidence="1 2" key="1">
    <citation type="submission" date="2024-09" db="EMBL/GenBank/DDBJ databases">
        <authorList>
            <person name="Sun Q."/>
            <person name="Mori K."/>
        </authorList>
    </citation>
    <scope>NUCLEOTIDE SEQUENCE [LARGE SCALE GENOMIC DNA]</scope>
    <source>
        <strain evidence="1 2">TBRC 1432</strain>
    </source>
</reference>
<organism evidence="1 2">
    <name type="scientific">Kutzneria chonburiensis</name>
    <dbReference type="NCBI Taxonomy" id="1483604"/>
    <lineage>
        <taxon>Bacteria</taxon>
        <taxon>Bacillati</taxon>
        <taxon>Actinomycetota</taxon>
        <taxon>Actinomycetes</taxon>
        <taxon>Pseudonocardiales</taxon>
        <taxon>Pseudonocardiaceae</taxon>
        <taxon>Kutzneria</taxon>
    </lineage>
</organism>
<evidence type="ECO:0000313" key="1">
    <source>
        <dbReference type="EMBL" id="MFC0542532.1"/>
    </source>
</evidence>
<comment type="caution">
    <text evidence="1">The sequence shown here is derived from an EMBL/GenBank/DDBJ whole genome shotgun (WGS) entry which is preliminary data.</text>
</comment>
<dbReference type="Pfam" id="PF14424">
    <property type="entry name" value="Toxin-deaminase"/>
    <property type="match status" value="1"/>
</dbReference>
<dbReference type="InterPro" id="IPR032721">
    <property type="entry name" value="Toxin-deaminase"/>
</dbReference>
<dbReference type="RefSeq" id="WP_273940950.1">
    <property type="nucleotide sequence ID" value="NZ_CP097263.1"/>
</dbReference>
<gene>
    <name evidence="1" type="ORF">ACFFH7_13625</name>
</gene>
<protein>
    <submittedName>
        <fullName evidence="1">Deaminase domain-containing protein</fullName>
    </submittedName>
</protein>
<name>A0ABV6MR17_9PSEU</name>
<dbReference type="Proteomes" id="UP001589810">
    <property type="component" value="Unassembled WGS sequence"/>
</dbReference>
<accession>A0ABV6MR17</accession>
<keyword evidence="2" id="KW-1185">Reference proteome</keyword>
<sequence>MTSTVRYTGRNTVKIDYDIVLPDGARLKDKISCTTGENAGAPTYYRRTADGKDSKGRPQYFHMWDPDAQLFDWLANEVFDHYQNDPDAYYDNVEQATGTITVVDDQGPCRSCRSVIAQFKREFKKVKIIVRYTTGDKLRPTVPAGTGSGIYGYDKGAEHEGEGVWVKTL</sequence>